<sequence length="185" mass="22339">MNDQNMIRGQNMNIGIDVDWVLTKNFFRRLYMDLYLRNKTTSDFYTFWKNEHHLLPRLEKDFYNKTSIYYGVDDIDINTRKNLWKLAESHQLFYITARPLEIQADTIIWFSKQDIPYKDDIYFSTTKKVLEVQINNIDLFVDDNASILEAIAPYCQVLLVEAPWNEDYTNFKKIRGLEDVYDYLW</sequence>
<organism evidence="1 2">
    <name type="scientific">Candidatus Methanofastidiosum methylothiophilum</name>
    <dbReference type="NCBI Taxonomy" id="1705564"/>
    <lineage>
        <taxon>Archaea</taxon>
        <taxon>Methanobacteriati</taxon>
        <taxon>Methanobacteriota</taxon>
        <taxon>Stenosarchaea group</taxon>
        <taxon>Candidatus Methanofastidiosia</taxon>
        <taxon>Candidatus Methanofastidiosales</taxon>
        <taxon>Candidatus Methanofastidiosaceae</taxon>
        <taxon>Candidatus Methanofastidiosum</taxon>
    </lineage>
</organism>
<name>A0A150IWG4_9EURY</name>
<accession>A0A150IWG4</accession>
<evidence type="ECO:0000313" key="1">
    <source>
        <dbReference type="EMBL" id="KYC49333.1"/>
    </source>
</evidence>
<protein>
    <recommendedName>
        <fullName evidence="3">5' nucleotidase, deoxy (Pyrimidine), cytosolic type C protein (NT5C)</fullName>
    </recommendedName>
</protein>
<evidence type="ECO:0000313" key="2">
    <source>
        <dbReference type="Proteomes" id="UP000075398"/>
    </source>
</evidence>
<evidence type="ECO:0008006" key="3">
    <source>
        <dbReference type="Google" id="ProtNLM"/>
    </source>
</evidence>
<dbReference type="AlphaFoldDB" id="A0A150IWG4"/>
<reference evidence="1 2" key="1">
    <citation type="journal article" date="2016" name="ISME J.">
        <title>Chasing the elusive Euryarchaeota class WSA2: genomes reveal a uniquely fastidious methyl-reducing methanogen.</title>
        <authorList>
            <person name="Nobu M.K."/>
            <person name="Narihiro T."/>
            <person name="Kuroda K."/>
            <person name="Mei R."/>
            <person name="Liu W.T."/>
        </authorList>
    </citation>
    <scope>NUCLEOTIDE SEQUENCE [LARGE SCALE GENOMIC DNA]</scope>
    <source>
        <strain evidence="1">U1lsi0528_Bin055</strain>
    </source>
</reference>
<dbReference type="Proteomes" id="UP000075398">
    <property type="component" value="Unassembled WGS sequence"/>
</dbReference>
<comment type="caution">
    <text evidence="1">The sequence shown here is derived from an EMBL/GenBank/DDBJ whole genome shotgun (WGS) entry which is preliminary data.</text>
</comment>
<dbReference type="InterPro" id="IPR023214">
    <property type="entry name" value="HAD_sf"/>
</dbReference>
<proteinExistence type="predicted"/>
<dbReference type="EMBL" id="LNGC01000099">
    <property type="protein sequence ID" value="KYC49333.1"/>
    <property type="molecule type" value="Genomic_DNA"/>
</dbReference>
<gene>
    <name evidence="1" type="ORF">AMQ22_01665</name>
</gene>
<dbReference type="Gene3D" id="3.40.50.1000">
    <property type="entry name" value="HAD superfamily/HAD-like"/>
    <property type="match status" value="1"/>
</dbReference>